<organism evidence="2">
    <name type="scientific">Tanacetum cinerariifolium</name>
    <name type="common">Dalmatian daisy</name>
    <name type="synonym">Chrysanthemum cinerariifolium</name>
    <dbReference type="NCBI Taxonomy" id="118510"/>
    <lineage>
        <taxon>Eukaryota</taxon>
        <taxon>Viridiplantae</taxon>
        <taxon>Streptophyta</taxon>
        <taxon>Embryophyta</taxon>
        <taxon>Tracheophyta</taxon>
        <taxon>Spermatophyta</taxon>
        <taxon>Magnoliopsida</taxon>
        <taxon>eudicotyledons</taxon>
        <taxon>Gunneridae</taxon>
        <taxon>Pentapetalae</taxon>
        <taxon>asterids</taxon>
        <taxon>campanulids</taxon>
        <taxon>Asterales</taxon>
        <taxon>Asteraceae</taxon>
        <taxon>Asteroideae</taxon>
        <taxon>Anthemideae</taxon>
        <taxon>Anthemidinae</taxon>
        <taxon>Tanacetum</taxon>
    </lineage>
</organism>
<dbReference type="GO" id="GO:0004523">
    <property type="term" value="F:RNA-DNA hybrid ribonuclease activity"/>
    <property type="evidence" value="ECO:0007669"/>
    <property type="project" value="InterPro"/>
</dbReference>
<comment type="caution">
    <text evidence="2">The sequence shown here is derived from an EMBL/GenBank/DDBJ whole genome shotgun (WGS) entry which is preliminary data.</text>
</comment>
<reference evidence="2" key="1">
    <citation type="journal article" date="2019" name="Sci. Rep.">
        <title>Draft genome of Tanacetum cinerariifolium, the natural source of mosquito coil.</title>
        <authorList>
            <person name="Yamashiro T."/>
            <person name="Shiraishi A."/>
            <person name="Satake H."/>
            <person name="Nakayama K."/>
        </authorList>
    </citation>
    <scope>NUCLEOTIDE SEQUENCE</scope>
</reference>
<evidence type="ECO:0000259" key="1">
    <source>
        <dbReference type="Pfam" id="PF13456"/>
    </source>
</evidence>
<dbReference type="InterPro" id="IPR002156">
    <property type="entry name" value="RNaseH_domain"/>
</dbReference>
<dbReference type="InterPro" id="IPR043502">
    <property type="entry name" value="DNA/RNA_pol_sf"/>
</dbReference>
<protein>
    <recommendedName>
        <fullName evidence="1">RNase H type-1 domain-containing protein</fullName>
    </recommendedName>
</protein>
<sequence>MKLNLKKCSFGVKEGLFFGHLITKQGIRGNPSKVKVITDIEQPKTLKDIQSLNGKLAALCQILAKGTERSLPFFKVLKSYTDKKNIQWTQEAAASLQEIKKFVETLSTLTTPIHGEVIMMYLAASTESINAALFAKKGRACSCSLHYPAMEKLILALAIKLGEHDVVFQTRDDSNKEMPKDFLIEAHLEDNRKEVKRKTNTKLEDMKLSYEWKLYTDGASSSDCSGAGLMLIDPEAKQPTIREYLQRIKENLKRFKSYTIEHIRRNQNKKADALKKLASMTFDHLTKEVLVEALREGPWRKRRFCKLKPKKRKAG</sequence>
<dbReference type="PANTHER" id="PTHR48475">
    <property type="entry name" value="RIBONUCLEASE H"/>
    <property type="match status" value="1"/>
</dbReference>
<dbReference type="InterPro" id="IPR036397">
    <property type="entry name" value="RNaseH_sf"/>
</dbReference>
<proteinExistence type="predicted"/>
<gene>
    <name evidence="2" type="ORF">Tci_001248</name>
</gene>
<dbReference type="InterPro" id="IPR043128">
    <property type="entry name" value="Rev_trsase/Diguanyl_cyclase"/>
</dbReference>
<dbReference type="PANTHER" id="PTHR48475:SF2">
    <property type="entry name" value="RIBONUCLEASE H"/>
    <property type="match status" value="1"/>
</dbReference>
<name>A0A699GI21_TANCI</name>
<dbReference type="SUPFAM" id="SSF56672">
    <property type="entry name" value="DNA/RNA polymerases"/>
    <property type="match status" value="1"/>
</dbReference>
<dbReference type="Pfam" id="PF13456">
    <property type="entry name" value="RVT_3"/>
    <property type="match status" value="1"/>
</dbReference>
<dbReference type="GO" id="GO:0003676">
    <property type="term" value="F:nucleic acid binding"/>
    <property type="evidence" value="ECO:0007669"/>
    <property type="project" value="InterPro"/>
</dbReference>
<dbReference type="AlphaFoldDB" id="A0A699GI21"/>
<dbReference type="Gene3D" id="3.30.420.10">
    <property type="entry name" value="Ribonuclease H-like superfamily/Ribonuclease H"/>
    <property type="match status" value="1"/>
</dbReference>
<dbReference type="Gene3D" id="3.30.70.270">
    <property type="match status" value="1"/>
</dbReference>
<evidence type="ECO:0000313" key="2">
    <source>
        <dbReference type="EMBL" id="GEU29270.1"/>
    </source>
</evidence>
<dbReference type="EMBL" id="BKCJ010000055">
    <property type="protein sequence ID" value="GEU29270.1"/>
    <property type="molecule type" value="Genomic_DNA"/>
</dbReference>
<accession>A0A699GI21</accession>
<feature type="domain" description="RNase H type-1" evidence="1">
    <location>
        <begin position="232"/>
        <end position="276"/>
    </location>
</feature>